<feature type="region of interest" description="Disordered" evidence="1">
    <location>
        <begin position="327"/>
        <end position="350"/>
    </location>
</feature>
<accession>A0ABZ1HFQ5</accession>
<evidence type="ECO:0000313" key="4">
    <source>
        <dbReference type="Proteomes" id="UP001340816"/>
    </source>
</evidence>
<feature type="compositionally biased region" description="Basic residues" evidence="1">
    <location>
        <begin position="338"/>
        <end position="350"/>
    </location>
</feature>
<gene>
    <name evidence="3" type="ORF">OHB35_24370</name>
</gene>
<dbReference type="InterPro" id="IPR049945">
    <property type="entry name" value="AAA_22"/>
</dbReference>
<keyword evidence="4" id="KW-1185">Reference proteome</keyword>
<evidence type="ECO:0000259" key="2">
    <source>
        <dbReference type="SMART" id="SM00382"/>
    </source>
</evidence>
<feature type="domain" description="AAA+ ATPase" evidence="2">
    <location>
        <begin position="89"/>
        <end position="248"/>
    </location>
</feature>
<dbReference type="Pfam" id="PF13401">
    <property type="entry name" value="AAA_22"/>
    <property type="match status" value="1"/>
</dbReference>
<evidence type="ECO:0000256" key="1">
    <source>
        <dbReference type="SAM" id="MobiDB-lite"/>
    </source>
</evidence>
<name>A0ABZ1HFQ5_STRPH</name>
<keyword evidence="3" id="KW-0547">Nucleotide-binding</keyword>
<dbReference type="GO" id="GO:0005524">
    <property type="term" value="F:ATP binding"/>
    <property type="evidence" value="ECO:0007669"/>
    <property type="project" value="UniProtKB-KW"/>
</dbReference>
<dbReference type="Proteomes" id="UP001340816">
    <property type="component" value="Chromosome"/>
</dbReference>
<keyword evidence="3" id="KW-0067">ATP-binding</keyword>
<dbReference type="Gene3D" id="3.40.50.300">
    <property type="entry name" value="P-loop containing nucleotide triphosphate hydrolases"/>
    <property type="match status" value="1"/>
</dbReference>
<dbReference type="InterPro" id="IPR027417">
    <property type="entry name" value="P-loop_NTPase"/>
</dbReference>
<proteinExistence type="predicted"/>
<sequence length="350" mass="38198">MTEELPGDIGNPYSTLTTKEGWRAFVDEHPEPPAPLAPGAVLDAEELDSYQEARKDYHSSSVIVATPTIRKVVTTGRKRIVLNRHQVSARRGLIVSGSSGTGKTTAITQLGKNVEQLARRRNPAATAQLPVVFVTVPPAATPKMLAGEFARFLGLPLLHRMSQVQITNAVCDLLAQLGTTLVLVDEIHNLDLTTRYGAEASDQLKYLSERMAATFVLAGLDIETSSLFQGTRGQQIAGRYSVIPSRPFGRRNRGDREQWQALIVTLEESLRLHRHQPGTLLALDAYLHERTGGLIGSLSQLIREAAVEAIDSGAEKITKRTLDTVELDHTAEQARPKPASKRLGKKPKAA</sequence>
<reference evidence="3 4" key="1">
    <citation type="submission" date="2022-10" db="EMBL/GenBank/DDBJ databases">
        <title>The complete genomes of actinobacterial strains from the NBC collection.</title>
        <authorList>
            <person name="Joergensen T.S."/>
            <person name="Alvarez Arevalo M."/>
            <person name="Sterndorff E.B."/>
            <person name="Faurdal D."/>
            <person name="Vuksanovic O."/>
            <person name="Mourched A.-S."/>
            <person name="Charusanti P."/>
            <person name="Shaw S."/>
            <person name="Blin K."/>
            <person name="Weber T."/>
        </authorList>
    </citation>
    <scope>NUCLEOTIDE SEQUENCE [LARGE SCALE GENOMIC DNA]</scope>
    <source>
        <strain evidence="3 4">NBC 01752</strain>
    </source>
</reference>
<dbReference type="RefSeq" id="WP_326759925.1">
    <property type="nucleotide sequence ID" value="NZ_CP108011.1"/>
</dbReference>
<dbReference type="InterPro" id="IPR003593">
    <property type="entry name" value="AAA+_ATPase"/>
</dbReference>
<evidence type="ECO:0000313" key="3">
    <source>
        <dbReference type="EMBL" id="WSD16131.1"/>
    </source>
</evidence>
<organism evidence="3 4">
    <name type="scientific">Streptomyces phaeochromogenes</name>
    <dbReference type="NCBI Taxonomy" id="1923"/>
    <lineage>
        <taxon>Bacteria</taxon>
        <taxon>Bacillati</taxon>
        <taxon>Actinomycetota</taxon>
        <taxon>Actinomycetes</taxon>
        <taxon>Kitasatosporales</taxon>
        <taxon>Streptomycetaceae</taxon>
        <taxon>Streptomyces</taxon>
        <taxon>Streptomyces phaeochromogenes group</taxon>
    </lineage>
</organism>
<protein>
    <submittedName>
        <fullName evidence="3">ATP-binding protein</fullName>
    </submittedName>
</protein>
<dbReference type="SUPFAM" id="SSF52540">
    <property type="entry name" value="P-loop containing nucleoside triphosphate hydrolases"/>
    <property type="match status" value="1"/>
</dbReference>
<dbReference type="SMART" id="SM00382">
    <property type="entry name" value="AAA"/>
    <property type="match status" value="1"/>
</dbReference>
<dbReference type="EMBL" id="CP109135">
    <property type="protein sequence ID" value="WSD16131.1"/>
    <property type="molecule type" value="Genomic_DNA"/>
</dbReference>